<dbReference type="InterPro" id="IPR004360">
    <property type="entry name" value="Glyas_Fos-R_dOase_dom"/>
</dbReference>
<comment type="caution">
    <text evidence="2">The sequence shown here is derived from an EMBL/GenBank/DDBJ whole genome shotgun (WGS) entry which is preliminary data.</text>
</comment>
<dbReference type="EMBL" id="BMMS01000010">
    <property type="protein sequence ID" value="GGO87754.1"/>
    <property type="molecule type" value="Genomic_DNA"/>
</dbReference>
<organism evidence="2 3">
    <name type="scientific">Wenjunlia tyrosinilytica</name>
    <dbReference type="NCBI Taxonomy" id="1544741"/>
    <lineage>
        <taxon>Bacteria</taxon>
        <taxon>Bacillati</taxon>
        <taxon>Actinomycetota</taxon>
        <taxon>Actinomycetes</taxon>
        <taxon>Kitasatosporales</taxon>
        <taxon>Streptomycetaceae</taxon>
        <taxon>Wenjunlia</taxon>
    </lineage>
</organism>
<dbReference type="PANTHER" id="PTHR33993:SF10">
    <property type="entry name" value="CONSERVED PROTEIN"/>
    <property type="match status" value="1"/>
</dbReference>
<dbReference type="Pfam" id="PF00903">
    <property type="entry name" value="Glyoxalase"/>
    <property type="match status" value="1"/>
</dbReference>
<dbReference type="PANTHER" id="PTHR33993">
    <property type="entry name" value="GLYOXALASE-RELATED"/>
    <property type="match status" value="1"/>
</dbReference>
<evidence type="ECO:0000259" key="1">
    <source>
        <dbReference type="PROSITE" id="PS51819"/>
    </source>
</evidence>
<sequence length="259" mass="28002">MRKRIRAAQGTPCWVSLLTGDLEAAKKFYGGLLGWRYRLASQQPGPYVLAISDGVPVAGLAATAHQMGFPVSWTSYFAADDANEIAQRIRERGGTVAVGPVEFGNGRVAWAADPAGAVFGVWEGEIDPVWRIERRAGAPAWLELRTGDAFAAAIFYGDAFGWDTGDPRYEIRYEHDRVILRIEGRTVAGLFGGAVEDAPDPRIRPRWQVYFCVGDVDAATRLAAELGGTVVSEPNDSPFGRVATVRDPEGGLFSLASSQ</sequence>
<evidence type="ECO:0000313" key="2">
    <source>
        <dbReference type="EMBL" id="GGO87754.1"/>
    </source>
</evidence>
<dbReference type="RefSeq" id="WP_229698397.1">
    <property type="nucleotide sequence ID" value="NZ_BMMS01000010.1"/>
</dbReference>
<proteinExistence type="predicted"/>
<dbReference type="InterPro" id="IPR037523">
    <property type="entry name" value="VOC_core"/>
</dbReference>
<gene>
    <name evidence="2" type="ORF">GCM10012280_26950</name>
</gene>
<dbReference type="SUPFAM" id="SSF54593">
    <property type="entry name" value="Glyoxalase/Bleomycin resistance protein/Dihydroxybiphenyl dioxygenase"/>
    <property type="match status" value="2"/>
</dbReference>
<dbReference type="InterPro" id="IPR029068">
    <property type="entry name" value="Glyas_Bleomycin-R_OHBP_Dase"/>
</dbReference>
<dbReference type="Pfam" id="PF18029">
    <property type="entry name" value="Glyoxalase_6"/>
    <property type="match status" value="1"/>
</dbReference>
<feature type="domain" description="VOC" evidence="1">
    <location>
        <begin position="11"/>
        <end position="124"/>
    </location>
</feature>
<feature type="domain" description="VOC" evidence="1">
    <location>
        <begin position="138"/>
        <end position="258"/>
    </location>
</feature>
<dbReference type="Gene3D" id="3.10.180.10">
    <property type="entry name" value="2,3-Dihydroxybiphenyl 1,2-Dioxygenase, domain 1"/>
    <property type="match status" value="2"/>
</dbReference>
<dbReference type="AlphaFoldDB" id="A0A918DX34"/>
<protein>
    <recommendedName>
        <fullName evidence="1">VOC domain-containing protein</fullName>
    </recommendedName>
</protein>
<dbReference type="Proteomes" id="UP000641932">
    <property type="component" value="Unassembled WGS sequence"/>
</dbReference>
<reference evidence="2" key="1">
    <citation type="journal article" date="2014" name="Int. J. Syst. Evol. Microbiol.">
        <title>Complete genome sequence of Corynebacterium casei LMG S-19264T (=DSM 44701T), isolated from a smear-ripened cheese.</title>
        <authorList>
            <consortium name="US DOE Joint Genome Institute (JGI-PGF)"/>
            <person name="Walter F."/>
            <person name="Albersmeier A."/>
            <person name="Kalinowski J."/>
            <person name="Ruckert C."/>
        </authorList>
    </citation>
    <scope>NUCLEOTIDE SEQUENCE</scope>
    <source>
        <strain evidence="2">CGMCC 4.7201</strain>
    </source>
</reference>
<dbReference type="PROSITE" id="PS51819">
    <property type="entry name" value="VOC"/>
    <property type="match status" value="2"/>
</dbReference>
<keyword evidence="3" id="KW-1185">Reference proteome</keyword>
<dbReference type="CDD" id="cd07247">
    <property type="entry name" value="SgaA_N_like"/>
    <property type="match status" value="2"/>
</dbReference>
<accession>A0A918DX34</accession>
<reference evidence="2" key="2">
    <citation type="submission" date="2020-09" db="EMBL/GenBank/DDBJ databases">
        <authorList>
            <person name="Sun Q."/>
            <person name="Zhou Y."/>
        </authorList>
    </citation>
    <scope>NUCLEOTIDE SEQUENCE</scope>
    <source>
        <strain evidence="2">CGMCC 4.7201</strain>
    </source>
</reference>
<evidence type="ECO:0000313" key="3">
    <source>
        <dbReference type="Proteomes" id="UP000641932"/>
    </source>
</evidence>
<dbReference type="InterPro" id="IPR052164">
    <property type="entry name" value="Anthracycline_SecMetBiosynth"/>
</dbReference>
<dbReference type="InterPro" id="IPR041581">
    <property type="entry name" value="Glyoxalase_6"/>
</dbReference>
<name>A0A918DX34_9ACTN</name>